<keyword evidence="3" id="KW-1185">Reference proteome</keyword>
<evidence type="ECO:0000256" key="1">
    <source>
        <dbReference type="SAM" id="MobiDB-lite"/>
    </source>
</evidence>
<proteinExistence type="predicted"/>
<dbReference type="Proteomes" id="UP000005744">
    <property type="component" value="Unassembled WGS sequence"/>
</dbReference>
<organism evidence="2 3">
    <name type="scientific">Beggiatoa alba B18LD</name>
    <dbReference type="NCBI Taxonomy" id="395493"/>
    <lineage>
        <taxon>Bacteria</taxon>
        <taxon>Pseudomonadati</taxon>
        <taxon>Pseudomonadota</taxon>
        <taxon>Gammaproteobacteria</taxon>
        <taxon>Thiotrichales</taxon>
        <taxon>Thiotrichaceae</taxon>
        <taxon>Beggiatoa</taxon>
    </lineage>
</organism>
<dbReference type="RefSeq" id="WP_002682552.1">
    <property type="nucleotide sequence ID" value="NZ_JH600070.1"/>
</dbReference>
<evidence type="ECO:0000313" key="3">
    <source>
        <dbReference type="Proteomes" id="UP000005744"/>
    </source>
</evidence>
<sequence>MSKSIEKKATSQQVRVRYEQTTAIYASQFVLSVAGEEVIINFSSGSLPDPVTGEAHLPVHTRIALSPEGAKRLVNLLNQALASNNNSETGSSGAARLPTLNS</sequence>
<dbReference type="STRING" id="395493.BegalDRAFT_0083"/>
<gene>
    <name evidence="2" type="ORF">BegalDRAFT_0083</name>
</gene>
<dbReference type="OrthoDB" id="5625721at2"/>
<dbReference type="EMBL" id="JH600070">
    <property type="protein sequence ID" value="EIJ41007.1"/>
    <property type="molecule type" value="Genomic_DNA"/>
</dbReference>
<dbReference type="eggNOG" id="ENOG5033K4E">
    <property type="taxonomic scope" value="Bacteria"/>
</dbReference>
<reference evidence="2 3" key="1">
    <citation type="submission" date="2011-11" db="EMBL/GenBank/DDBJ databases">
        <title>Improved High-Quality Draft sequence of Beggiatoa alba B18lD.</title>
        <authorList>
            <consortium name="US DOE Joint Genome Institute"/>
            <person name="Lucas S."/>
            <person name="Han J."/>
            <person name="Lapidus A."/>
            <person name="Cheng J.-F."/>
            <person name="Goodwin L."/>
            <person name="Pitluck S."/>
            <person name="Peters L."/>
            <person name="Mikhailova N."/>
            <person name="Held B."/>
            <person name="Detter J.C."/>
            <person name="Han C."/>
            <person name="Tapia R."/>
            <person name="Land M."/>
            <person name="Hauser L."/>
            <person name="Kyrpides N."/>
            <person name="Ivanova N."/>
            <person name="Pagani I."/>
            <person name="Samuel K."/>
            <person name="Teske A."/>
            <person name="Mueller J."/>
            <person name="Woyke T."/>
        </authorList>
    </citation>
    <scope>NUCLEOTIDE SEQUENCE [LARGE SCALE GENOMIC DNA]</scope>
    <source>
        <strain evidence="2 3">B18LD</strain>
    </source>
</reference>
<dbReference type="Pfam" id="PF11950">
    <property type="entry name" value="DUF3467"/>
    <property type="match status" value="1"/>
</dbReference>
<dbReference type="InterPro" id="IPR021857">
    <property type="entry name" value="DUF3467"/>
</dbReference>
<evidence type="ECO:0008006" key="4">
    <source>
        <dbReference type="Google" id="ProtNLM"/>
    </source>
</evidence>
<accession>I3CBL4</accession>
<evidence type="ECO:0000313" key="2">
    <source>
        <dbReference type="EMBL" id="EIJ41007.1"/>
    </source>
</evidence>
<dbReference type="HOGENOM" id="CLU_2271891_0_0_6"/>
<name>I3CBL4_9GAMM</name>
<dbReference type="AlphaFoldDB" id="I3CBL4"/>
<protein>
    <recommendedName>
        <fullName evidence="4">DUF3467 domain-containing protein</fullName>
    </recommendedName>
</protein>
<feature type="region of interest" description="Disordered" evidence="1">
    <location>
        <begin position="82"/>
        <end position="102"/>
    </location>
</feature>